<gene>
    <name evidence="2" type="ORF">DFR87_05460</name>
</gene>
<dbReference type="OrthoDB" id="9573at2157"/>
<dbReference type="InterPro" id="IPR012340">
    <property type="entry name" value="NA-bd_OB-fold"/>
</dbReference>
<dbReference type="STRING" id="1293036.GCA_001315825_01060"/>
<dbReference type="Pfam" id="PF12172">
    <property type="entry name" value="zf-ChsH2"/>
    <property type="match status" value="1"/>
</dbReference>
<dbReference type="SUPFAM" id="SSF50249">
    <property type="entry name" value="Nucleic acid-binding proteins"/>
    <property type="match status" value="1"/>
</dbReference>
<dbReference type="EMBL" id="CP029287">
    <property type="protein sequence ID" value="AWR99239.1"/>
    <property type="molecule type" value="Genomic_DNA"/>
</dbReference>
<reference evidence="3" key="2">
    <citation type="submission" date="2020-03" db="EMBL/GenBank/DDBJ databases">
        <title>Complete Genome Sequences of Extremely Thermoacidophilic, Metal-Mobilizing Type-Strain Members of the Archaeal Family Sulfolobaceae: Acidianus brierleyi DSM-1651T, Acidianus sulfidivorans DSM-18786T, Metallosphaera hakonensis DSM-7519T, and Metallosphaera prunae DSM-10039T.</title>
        <authorList>
            <person name="Counts J.A."/>
            <person name="Kelly R.M."/>
        </authorList>
    </citation>
    <scope>NUCLEOTIDE SEQUENCE [LARGE SCALE GENOMIC DNA]</scope>
    <source>
        <strain evidence="3">HO1-1</strain>
    </source>
</reference>
<dbReference type="PANTHER" id="PTHR34075">
    <property type="entry name" value="BLR3430 PROTEIN"/>
    <property type="match status" value="1"/>
</dbReference>
<evidence type="ECO:0000259" key="1">
    <source>
        <dbReference type="Pfam" id="PF12172"/>
    </source>
</evidence>
<name>A0A2U9IT57_9CREN</name>
<dbReference type="GO" id="GO:0003677">
    <property type="term" value="F:DNA binding"/>
    <property type="evidence" value="ECO:0007669"/>
    <property type="project" value="UniProtKB-KW"/>
</dbReference>
<protein>
    <submittedName>
        <fullName evidence="2">DNA-binding protein</fullName>
    </submittedName>
</protein>
<reference evidence="3" key="3">
    <citation type="submission" date="2020-03" db="EMBL/GenBank/DDBJ databases">
        <title>Sequencing and Assembly of Multiple Reported Metal-Biooxidizing Members of the Extremely Thermoacidophilic Archaeal Family Sulfolobaceae.</title>
        <authorList>
            <person name="Counts J.A."/>
            <person name="Kelly R.M."/>
        </authorList>
    </citation>
    <scope>NUCLEOTIDE SEQUENCE [LARGE SCALE GENOMIC DNA]</scope>
    <source>
        <strain evidence="3">HO1-1</strain>
    </source>
</reference>
<dbReference type="InterPro" id="IPR022002">
    <property type="entry name" value="ChsH2_Znr"/>
</dbReference>
<keyword evidence="3" id="KW-1185">Reference proteome</keyword>
<keyword evidence="2" id="KW-0238">DNA-binding</keyword>
<evidence type="ECO:0000313" key="3">
    <source>
        <dbReference type="Proteomes" id="UP000247586"/>
    </source>
</evidence>
<dbReference type="Gene3D" id="6.10.30.10">
    <property type="match status" value="1"/>
</dbReference>
<dbReference type="InterPro" id="IPR052513">
    <property type="entry name" value="Thioester_dehydratase-like"/>
</dbReference>
<dbReference type="Gene3D" id="2.40.50.140">
    <property type="entry name" value="Nucleic acid-binding proteins"/>
    <property type="match status" value="1"/>
</dbReference>
<dbReference type="PANTHER" id="PTHR34075:SF4">
    <property type="entry name" value="DUF35 DOMAIN-CONTAINING PROTEIN"/>
    <property type="match status" value="1"/>
</dbReference>
<organism evidence="2 3">
    <name type="scientific">Metallosphaera hakonensis JCM 8857 = DSM 7519</name>
    <dbReference type="NCBI Taxonomy" id="1293036"/>
    <lineage>
        <taxon>Archaea</taxon>
        <taxon>Thermoproteota</taxon>
        <taxon>Thermoprotei</taxon>
        <taxon>Sulfolobales</taxon>
        <taxon>Sulfolobaceae</taxon>
        <taxon>Metallosphaera</taxon>
    </lineage>
</organism>
<dbReference type="KEGG" id="mhk:DFR87_05460"/>
<reference evidence="2 3" key="1">
    <citation type="submission" date="2018-05" db="EMBL/GenBank/DDBJ databases">
        <title>Complete Genome Sequences of Extremely Thermoacidophilic, Metal-Mobilizing Type-Strain Members of the Archaeal Family Sulfolobaceae: Acidianus brierleyi DSM-1651T, Acidianus sulfidivorans DSM-18786T, Metallosphaera hakonensis DSM-7519T, and Metallosphaera prunae DSM-10039T.</title>
        <authorList>
            <person name="Counts J.A."/>
            <person name="Kelly R.M."/>
        </authorList>
    </citation>
    <scope>NUCLEOTIDE SEQUENCE [LARGE SCALE GENOMIC DNA]</scope>
    <source>
        <strain evidence="2 3">HO1-1</strain>
    </source>
</reference>
<sequence>MEVDRYVYTLGIDGETFMQGLKQGKIIGRKCPKCGRVYVPPRMYCEDCFIENKDYIEVHEPYLDSYTVIHYDNRGARLEPLTIGLVRFKGVSGGLLALVDGKPEIGRKVEIESFDIPLRVKVV</sequence>
<proteinExistence type="predicted"/>
<dbReference type="RefSeq" id="WP_054836427.1">
    <property type="nucleotide sequence ID" value="NZ_BBBA01000004.1"/>
</dbReference>
<accession>A0A2U9IT57</accession>
<dbReference type="AlphaFoldDB" id="A0A2U9IT57"/>
<dbReference type="GeneID" id="36834768"/>
<evidence type="ECO:0000313" key="2">
    <source>
        <dbReference type="EMBL" id="AWR99239.1"/>
    </source>
</evidence>
<feature type="domain" description="ChsH2 rubredoxin-like zinc ribbon" evidence="1">
    <location>
        <begin position="19"/>
        <end position="50"/>
    </location>
</feature>
<dbReference type="Proteomes" id="UP000247586">
    <property type="component" value="Chromosome"/>
</dbReference>